<evidence type="ECO:0000313" key="8">
    <source>
        <dbReference type="EMBL" id="PTU73341.1"/>
    </source>
</evidence>
<dbReference type="Pfam" id="PF00072">
    <property type="entry name" value="Response_reg"/>
    <property type="match status" value="1"/>
</dbReference>
<evidence type="ECO:0000256" key="4">
    <source>
        <dbReference type="ARBA" id="ARBA00023163"/>
    </source>
</evidence>
<dbReference type="InterPro" id="IPR039420">
    <property type="entry name" value="WalR-like"/>
</dbReference>
<evidence type="ECO:0000256" key="2">
    <source>
        <dbReference type="ARBA" id="ARBA00023015"/>
    </source>
</evidence>
<gene>
    <name evidence="8" type="ORF">DBO85_13450</name>
</gene>
<dbReference type="InterPro" id="IPR001789">
    <property type="entry name" value="Sig_transdc_resp-reg_receiver"/>
</dbReference>
<evidence type="ECO:0000313" key="9">
    <source>
        <dbReference type="Proteomes" id="UP000244064"/>
    </source>
</evidence>
<dbReference type="GO" id="GO:0000160">
    <property type="term" value="P:phosphorelay signal transduction system"/>
    <property type="evidence" value="ECO:0007669"/>
    <property type="project" value="InterPro"/>
</dbReference>
<dbReference type="PROSITE" id="PS50043">
    <property type="entry name" value="HTH_LUXR_2"/>
    <property type="match status" value="1"/>
</dbReference>
<protein>
    <submittedName>
        <fullName evidence="8">DNA-binding response regulator</fullName>
    </submittedName>
</protein>
<feature type="modified residue" description="4-aspartylphosphate" evidence="5">
    <location>
        <position position="55"/>
    </location>
</feature>
<sequence length="212" mass="22722">MNCRLLLADDHALIRAGVRAMIGGAPGYEVVGEATDGAEAIDLAVGLDPDVILLDVSMKGVDGLQALHRLMEVAPRSKVLMLSMHSDPEVVSSALRRGAHGYLLKDAAATELRTALQAVVRGERYLSSAIAAPVVEQALTAARLRPMLTPRQIEILRLITRGVPARSIASGLGLSVKTVEAHRAQIMHRLDIHDLPGLVLYALREGLIHTDD</sequence>
<dbReference type="SMART" id="SM00448">
    <property type="entry name" value="REC"/>
    <property type="match status" value="1"/>
</dbReference>
<dbReference type="SUPFAM" id="SSF46894">
    <property type="entry name" value="C-terminal effector domain of the bipartite response regulators"/>
    <property type="match status" value="1"/>
</dbReference>
<dbReference type="SMART" id="SM00421">
    <property type="entry name" value="HTH_LUXR"/>
    <property type="match status" value="1"/>
</dbReference>
<evidence type="ECO:0000256" key="3">
    <source>
        <dbReference type="ARBA" id="ARBA00023125"/>
    </source>
</evidence>
<dbReference type="AlphaFoldDB" id="A0A2T5P6G5"/>
<dbReference type="EMBL" id="QASN01000020">
    <property type="protein sequence ID" value="PTU73341.1"/>
    <property type="molecule type" value="Genomic_DNA"/>
</dbReference>
<dbReference type="PANTHER" id="PTHR43214:SF41">
    <property type="entry name" value="NITRATE_NITRITE RESPONSE REGULATOR PROTEIN NARP"/>
    <property type="match status" value="1"/>
</dbReference>
<dbReference type="PRINTS" id="PR00038">
    <property type="entry name" value="HTHLUXR"/>
</dbReference>
<evidence type="ECO:0000256" key="5">
    <source>
        <dbReference type="PROSITE-ProRule" id="PRU00169"/>
    </source>
</evidence>
<keyword evidence="9" id="KW-1185">Reference proteome</keyword>
<dbReference type="Proteomes" id="UP000244064">
    <property type="component" value="Unassembled WGS sequence"/>
</dbReference>
<dbReference type="CDD" id="cd06170">
    <property type="entry name" value="LuxR_C_like"/>
    <property type="match status" value="1"/>
</dbReference>
<dbReference type="GO" id="GO:0006355">
    <property type="term" value="P:regulation of DNA-templated transcription"/>
    <property type="evidence" value="ECO:0007669"/>
    <property type="project" value="InterPro"/>
</dbReference>
<evidence type="ECO:0000259" key="7">
    <source>
        <dbReference type="PROSITE" id="PS50110"/>
    </source>
</evidence>
<keyword evidence="3 8" id="KW-0238">DNA-binding</keyword>
<dbReference type="CDD" id="cd17535">
    <property type="entry name" value="REC_NarL-like"/>
    <property type="match status" value="1"/>
</dbReference>
<proteinExistence type="predicted"/>
<accession>A0A2T5P6G5</accession>
<dbReference type="SUPFAM" id="SSF52172">
    <property type="entry name" value="CheY-like"/>
    <property type="match status" value="1"/>
</dbReference>
<dbReference type="InterPro" id="IPR011006">
    <property type="entry name" value="CheY-like_superfamily"/>
</dbReference>
<keyword evidence="1 5" id="KW-0597">Phosphoprotein</keyword>
<keyword evidence="2" id="KW-0805">Transcription regulation</keyword>
<dbReference type="PANTHER" id="PTHR43214">
    <property type="entry name" value="TWO-COMPONENT RESPONSE REGULATOR"/>
    <property type="match status" value="1"/>
</dbReference>
<dbReference type="Pfam" id="PF00196">
    <property type="entry name" value="GerE"/>
    <property type="match status" value="1"/>
</dbReference>
<evidence type="ECO:0000256" key="1">
    <source>
        <dbReference type="ARBA" id="ARBA00022553"/>
    </source>
</evidence>
<dbReference type="InterPro" id="IPR058245">
    <property type="entry name" value="NreC/VraR/RcsB-like_REC"/>
</dbReference>
<keyword evidence="4" id="KW-0804">Transcription</keyword>
<dbReference type="InterPro" id="IPR016032">
    <property type="entry name" value="Sig_transdc_resp-reg_C-effctor"/>
</dbReference>
<dbReference type="RefSeq" id="WP_108107786.1">
    <property type="nucleotide sequence ID" value="NZ_QASN01000020.1"/>
</dbReference>
<name>A0A2T5P6G5_9PSED</name>
<dbReference type="PROSITE" id="PS50110">
    <property type="entry name" value="RESPONSE_REGULATORY"/>
    <property type="match status" value="1"/>
</dbReference>
<reference evidence="8 9" key="1">
    <citation type="submission" date="2018-04" db="EMBL/GenBank/DDBJ databases">
        <title>Pseudomonas sp. nov., isolated from mangrove soil.</title>
        <authorList>
            <person name="Chen C."/>
        </authorList>
    </citation>
    <scope>NUCLEOTIDE SEQUENCE [LARGE SCALE GENOMIC DNA]</scope>
    <source>
        <strain evidence="8 9">TC-11</strain>
    </source>
</reference>
<dbReference type="Gene3D" id="3.40.50.2300">
    <property type="match status" value="1"/>
</dbReference>
<feature type="domain" description="HTH luxR-type" evidence="6">
    <location>
        <begin position="141"/>
        <end position="206"/>
    </location>
</feature>
<dbReference type="InterPro" id="IPR000792">
    <property type="entry name" value="Tscrpt_reg_LuxR_C"/>
</dbReference>
<organism evidence="8 9">
    <name type="scientific">Pseudomonas mangrovi</name>
    <dbReference type="NCBI Taxonomy" id="2161748"/>
    <lineage>
        <taxon>Bacteria</taxon>
        <taxon>Pseudomonadati</taxon>
        <taxon>Pseudomonadota</taxon>
        <taxon>Gammaproteobacteria</taxon>
        <taxon>Pseudomonadales</taxon>
        <taxon>Pseudomonadaceae</taxon>
        <taxon>Pseudomonas</taxon>
    </lineage>
</organism>
<comment type="caution">
    <text evidence="8">The sequence shown here is derived from an EMBL/GenBank/DDBJ whole genome shotgun (WGS) entry which is preliminary data.</text>
</comment>
<dbReference type="OrthoDB" id="9796655at2"/>
<evidence type="ECO:0000259" key="6">
    <source>
        <dbReference type="PROSITE" id="PS50043"/>
    </source>
</evidence>
<dbReference type="GO" id="GO:0003677">
    <property type="term" value="F:DNA binding"/>
    <property type="evidence" value="ECO:0007669"/>
    <property type="project" value="UniProtKB-KW"/>
</dbReference>
<feature type="domain" description="Response regulatory" evidence="7">
    <location>
        <begin position="4"/>
        <end position="120"/>
    </location>
</feature>